<keyword evidence="1" id="KW-0732">Signal</keyword>
<protein>
    <submittedName>
        <fullName evidence="3">Outer membrane lipoprotein-sorting protein</fullName>
    </submittedName>
</protein>
<keyword evidence="3" id="KW-0449">Lipoprotein</keyword>
<name>A0A3G8H0Z1_9BURK</name>
<dbReference type="CDD" id="cd16329">
    <property type="entry name" value="LolA_like"/>
    <property type="match status" value="1"/>
</dbReference>
<evidence type="ECO:0000313" key="4">
    <source>
        <dbReference type="Proteomes" id="UP000270411"/>
    </source>
</evidence>
<organism evidence="3 4">
    <name type="scientific">Cupriavidus pauculus</name>
    <dbReference type="NCBI Taxonomy" id="82633"/>
    <lineage>
        <taxon>Bacteria</taxon>
        <taxon>Pseudomonadati</taxon>
        <taxon>Pseudomonadota</taxon>
        <taxon>Betaproteobacteria</taxon>
        <taxon>Burkholderiales</taxon>
        <taxon>Burkholderiaceae</taxon>
        <taxon>Cupriavidus</taxon>
    </lineage>
</organism>
<feature type="domain" description="Uncharacterized protein TP-0789" evidence="2">
    <location>
        <begin position="81"/>
        <end position="262"/>
    </location>
</feature>
<dbReference type="RefSeq" id="WP_124683022.1">
    <property type="nucleotide sequence ID" value="NZ_CP033969.1"/>
</dbReference>
<dbReference type="AlphaFoldDB" id="A0A3G8H0Z1"/>
<sequence>MMRTVSRLAVLLFVLAAVPVHGETSAGAPDPGEAIAAEAYARERGFDSYRMDMEMILRDRQGRESVRRMRGAVLEVADDGDKHLIVFEAPADIKHTAFLTFSHADKPDDQWLYLPSLKRTRRIASDNRSGSFLGSEFSFEDLTSQLPRKFSHTLVGEETVADRPSFKLERVPRYEGSGYTRQMLWIDKERWVALKTEFYDRRGALQKTLETGGYERYEGRLLKPAWMSMLNHQTGKSTRINMRNYRFRESSINRQDFLPQRLEYVR</sequence>
<feature type="chain" id="PRO_5018154533" evidence="1">
    <location>
        <begin position="23"/>
        <end position="266"/>
    </location>
</feature>
<accession>A0A3G8H0Z1</accession>
<evidence type="ECO:0000256" key="1">
    <source>
        <dbReference type="SAM" id="SignalP"/>
    </source>
</evidence>
<proteinExistence type="predicted"/>
<dbReference type="Proteomes" id="UP000270411">
    <property type="component" value="Chromosome 1"/>
</dbReference>
<evidence type="ECO:0000313" key="3">
    <source>
        <dbReference type="EMBL" id="AZG13142.1"/>
    </source>
</evidence>
<dbReference type="KEGG" id="cpau:EHF44_06650"/>
<evidence type="ECO:0000259" key="2">
    <source>
        <dbReference type="Pfam" id="PF17131"/>
    </source>
</evidence>
<reference evidence="4" key="1">
    <citation type="submission" date="2018-11" db="EMBL/GenBank/DDBJ databases">
        <title>FDA dAtabase for Regulatory Grade micrObial Sequences (FDA-ARGOS): Supporting development and validation of Infectious Disease Dx tests.</title>
        <authorList>
            <person name="Goldberg B."/>
            <person name="Campos J."/>
            <person name="Tallon L."/>
            <person name="Sadzewicz L."/>
            <person name="Zhao X."/>
            <person name="Vavikolanu K."/>
            <person name="Mehta A."/>
            <person name="Aluvathingal J."/>
            <person name="Nadendla S."/>
            <person name="Geyer C."/>
            <person name="Nandy P."/>
            <person name="Yan Y."/>
            <person name="Sichtig H."/>
        </authorList>
    </citation>
    <scope>NUCLEOTIDE SEQUENCE [LARGE SCALE GENOMIC DNA]</scope>
    <source>
        <strain evidence="4">FDAARGOS_614</strain>
    </source>
</reference>
<dbReference type="Pfam" id="PF17131">
    <property type="entry name" value="LolA_like"/>
    <property type="match status" value="1"/>
</dbReference>
<gene>
    <name evidence="3" type="ORF">EHF44_06650</name>
</gene>
<dbReference type="OrthoDB" id="9803781at2"/>
<feature type="signal peptide" evidence="1">
    <location>
        <begin position="1"/>
        <end position="22"/>
    </location>
</feature>
<dbReference type="Gene3D" id="2.50.20.10">
    <property type="entry name" value="Lipoprotein localisation LolA/LolB/LppX"/>
    <property type="match status" value="1"/>
</dbReference>
<dbReference type="InterPro" id="IPR033399">
    <property type="entry name" value="TP_0789-like"/>
</dbReference>
<dbReference type="EMBL" id="CP033969">
    <property type="protein sequence ID" value="AZG13142.1"/>
    <property type="molecule type" value="Genomic_DNA"/>
</dbReference>